<evidence type="ECO:0000313" key="3">
    <source>
        <dbReference type="Proteomes" id="UP000827133"/>
    </source>
</evidence>
<feature type="region of interest" description="Disordered" evidence="1">
    <location>
        <begin position="73"/>
        <end position="92"/>
    </location>
</feature>
<keyword evidence="3" id="KW-1185">Reference proteome</keyword>
<organism evidence="2 3">
    <name type="scientific">Fusarium musae</name>
    <dbReference type="NCBI Taxonomy" id="1042133"/>
    <lineage>
        <taxon>Eukaryota</taxon>
        <taxon>Fungi</taxon>
        <taxon>Dikarya</taxon>
        <taxon>Ascomycota</taxon>
        <taxon>Pezizomycotina</taxon>
        <taxon>Sordariomycetes</taxon>
        <taxon>Hypocreomycetidae</taxon>
        <taxon>Hypocreales</taxon>
        <taxon>Nectriaceae</taxon>
        <taxon>Fusarium</taxon>
    </lineage>
</organism>
<feature type="compositionally biased region" description="Basic and acidic residues" evidence="1">
    <location>
        <begin position="81"/>
        <end position="92"/>
    </location>
</feature>
<evidence type="ECO:0000256" key="1">
    <source>
        <dbReference type="SAM" id="MobiDB-lite"/>
    </source>
</evidence>
<evidence type="ECO:0000313" key="2">
    <source>
        <dbReference type="EMBL" id="KAG9500785.1"/>
    </source>
</evidence>
<feature type="region of interest" description="Disordered" evidence="1">
    <location>
        <begin position="1"/>
        <end position="21"/>
    </location>
</feature>
<protein>
    <submittedName>
        <fullName evidence="2">Uncharacterized protein</fullName>
    </submittedName>
</protein>
<comment type="caution">
    <text evidence="2">The sequence shown here is derived from an EMBL/GenBank/DDBJ whole genome shotgun (WGS) entry which is preliminary data.</text>
</comment>
<dbReference type="AlphaFoldDB" id="A0A9P8DF13"/>
<dbReference type="EMBL" id="JAHBCI010000005">
    <property type="protein sequence ID" value="KAG9500785.1"/>
    <property type="molecule type" value="Genomic_DNA"/>
</dbReference>
<sequence length="92" mass="10073">MATNTAANAGSARNTAPGLDIFKTPENTTFYSANLYQSLDISNKEIRLLEISTQTGDGGILECKLLPATLLTNARKRRPDRHKENPGKRSQV</sequence>
<dbReference type="Proteomes" id="UP000827133">
    <property type="component" value="Unassembled WGS sequence"/>
</dbReference>
<name>A0A9P8DF13_9HYPO</name>
<dbReference type="KEGG" id="fmu:J7337_006465"/>
<dbReference type="RefSeq" id="XP_044679785.1">
    <property type="nucleotide sequence ID" value="XM_044824128.1"/>
</dbReference>
<proteinExistence type="predicted"/>
<reference evidence="2" key="1">
    <citation type="journal article" date="2021" name="Mol. Plant Microbe Interact.">
        <title>Telomere to telomere genome assembly of Fusarium musae F31, causal agent of crown rot disease of banana.</title>
        <authorList>
            <person name="Degradi L."/>
            <person name="Tava V."/>
            <person name="Kunova A."/>
            <person name="Cortesi P."/>
            <person name="Saracchi M."/>
            <person name="Pasquali M."/>
        </authorList>
    </citation>
    <scope>NUCLEOTIDE SEQUENCE</scope>
    <source>
        <strain evidence="2">F31</strain>
    </source>
</reference>
<gene>
    <name evidence="2" type="ORF">J7337_006465</name>
</gene>
<accession>A0A9P8DF13</accession>
<dbReference type="GeneID" id="68314321"/>
<feature type="compositionally biased region" description="Polar residues" evidence="1">
    <location>
        <begin position="1"/>
        <end position="14"/>
    </location>
</feature>